<dbReference type="EMBL" id="JAVYJV010000018">
    <property type="protein sequence ID" value="KAK4348108.1"/>
    <property type="molecule type" value="Genomic_DNA"/>
</dbReference>
<evidence type="ECO:0000313" key="2">
    <source>
        <dbReference type="EMBL" id="KAK4348108.1"/>
    </source>
</evidence>
<organism evidence="2 3">
    <name type="scientific">Anisodus tanguticus</name>
    <dbReference type="NCBI Taxonomy" id="243964"/>
    <lineage>
        <taxon>Eukaryota</taxon>
        <taxon>Viridiplantae</taxon>
        <taxon>Streptophyta</taxon>
        <taxon>Embryophyta</taxon>
        <taxon>Tracheophyta</taxon>
        <taxon>Spermatophyta</taxon>
        <taxon>Magnoliopsida</taxon>
        <taxon>eudicotyledons</taxon>
        <taxon>Gunneridae</taxon>
        <taxon>Pentapetalae</taxon>
        <taxon>asterids</taxon>
        <taxon>lamiids</taxon>
        <taxon>Solanales</taxon>
        <taxon>Solanaceae</taxon>
        <taxon>Solanoideae</taxon>
        <taxon>Hyoscyameae</taxon>
        <taxon>Anisodus</taxon>
    </lineage>
</organism>
<gene>
    <name evidence="2" type="ORF">RND71_034447</name>
</gene>
<dbReference type="AlphaFoldDB" id="A0AAE1RBF1"/>
<proteinExistence type="predicted"/>
<protein>
    <submittedName>
        <fullName evidence="2">Uncharacterized protein</fullName>
    </submittedName>
</protein>
<keyword evidence="3" id="KW-1185">Reference proteome</keyword>
<dbReference type="Proteomes" id="UP001291623">
    <property type="component" value="Unassembled WGS sequence"/>
</dbReference>
<comment type="caution">
    <text evidence="2">The sequence shown here is derived from an EMBL/GenBank/DDBJ whole genome shotgun (WGS) entry which is preliminary data.</text>
</comment>
<reference evidence="2" key="1">
    <citation type="submission" date="2023-12" db="EMBL/GenBank/DDBJ databases">
        <title>Genome assembly of Anisodus tanguticus.</title>
        <authorList>
            <person name="Wang Y.-J."/>
        </authorList>
    </citation>
    <scope>NUCLEOTIDE SEQUENCE</scope>
    <source>
        <strain evidence="2">KB-2021</strain>
        <tissue evidence="2">Leaf</tissue>
    </source>
</reference>
<accession>A0AAE1RBF1</accession>
<sequence>MRKMHVPQPTDNDGSITALAKYYKVYHYSQPWTPAMSQTRAHIPTSTPAPALSPSPAPDHDLQPENVDMMCRIMIMHEGAGLSVHGIQKTLTRLLRTSRRKGAQDCSGESVDGVQVAAMAQQIAQLNPQLLVAEARRLEGERAMQESVKSLDTSSEPHCMWMIWCALLAPSTP</sequence>
<evidence type="ECO:0000256" key="1">
    <source>
        <dbReference type="SAM" id="MobiDB-lite"/>
    </source>
</evidence>
<name>A0AAE1RBF1_9SOLA</name>
<evidence type="ECO:0000313" key="3">
    <source>
        <dbReference type="Proteomes" id="UP001291623"/>
    </source>
</evidence>
<feature type="region of interest" description="Disordered" evidence="1">
    <location>
        <begin position="39"/>
        <end position="64"/>
    </location>
</feature>